<evidence type="ECO:0000256" key="2">
    <source>
        <dbReference type="ARBA" id="ARBA00005189"/>
    </source>
</evidence>
<evidence type="ECO:0000256" key="7">
    <source>
        <dbReference type="ARBA" id="ARBA00022798"/>
    </source>
</evidence>
<keyword evidence="8" id="KW-0443">Lipid metabolism</keyword>
<keyword evidence="5" id="KW-0444">Lipid biosynthesis</keyword>
<evidence type="ECO:0000259" key="13">
    <source>
        <dbReference type="Pfam" id="PF06974"/>
    </source>
</evidence>
<name>A0ABT0ZJF1_9ACTN</name>
<keyword evidence="7" id="KW-0319">Glycerol metabolism</keyword>
<evidence type="ECO:0000256" key="4">
    <source>
        <dbReference type="ARBA" id="ARBA00013244"/>
    </source>
</evidence>
<gene>
    <name evidence="14" type="ORF">NGF19_23265</name>
</gene>
<accession>A0ABT0ZJF1</accession>
<comment type="pathway">
    <text evidence="2">Lipid metabolism.</text>
</comment>
<feature type="region of interest" description="Disordered" evidence="11">
    <location>
        <begin position="1"/>
        <end position="23"/>
    </location>
</feature>
<reference evidence="14 15" key="1">
    <citation type="submission" date="2022-05" db="EMBL/GenBank/DDBJ databases">
        <title>Streptomyces sp. nov. RY43-2 isolated from soil of a peat swamp forest.</title>
        <authorList>
            <person name="Kanchanasin P."/>
            <person name="Tanasupawat S."/>
            <person name="Phongsopitanun W."/>
        </authorList>
    </citation>
    <scope>NUCLEOTIDE SEQUENCE [LARGE SCALE GENOMIC DNA]</scope>
    <source>
        <strain evidence="14 15">RY43-2</strain>
    </source>
</reference>
<dbReference type="Proteomes" id="UP001523219">
    <property type="component" value="Unassembled WGS sequence"/>
</dbReference>
<evidence type="ECO:0000256" key="5">
    <source>
        <dbReference type="ARBA" id="ARBA00022516"/>
    </source>
</evidence>
<dbReference type="RefSeq" id="WP_252427166.1">
    <property type="nucleotide sequence ID" value="NZ_JAMWMR010000024.1"/>
</dbReference>
<organism evidence="14 15">
    <name type="scientific">Streptomyces macrolidinus</name>
    <dbReference type="NCBI Taxonomy" id="2952607"/>
    <lineage>
        <taxon>Bacteria</taxon>
        <taxon>Bacillati</taxon>
        <taxon>Actinomycetota</taxon>
        <taxon>Actinomycetes</taxon>
        <taxon>Kitasatosporales</taxon>
        <taxon>Streptomycetaceae</taxon>
        <taxon>Streptomyces</taxon>
    </lineage>
</organism>
<comment type="similarity">
    <text evidence="3">Belongs to the long-chain O-acyltransferase family.</text>
</comment>
<evidence type="ECO:0000256" key="3">
    <source>
        <dbReference type="ARBA" id="ARBA00009587"/>
    </source>
</evidence>
<keyword evidence="9" id="KW-0012">Acyltransferase</keyword>
<sequence length="439" mass="47485">MSLHPPASPRAEKPGSDDPTRIAAMPPLDAWLHRQQSGGAACMTALYVSWFEGPAPTLEALRARARQRLQPFRRLRTLPHSLTDDRTGIDNWPHWRESDELDVEHHITAPGDMSPAPLKLDRLLAKPLDHGRPPWQLHLLPAENGFALLLRAHHALLDGQSLRTVLYALLDTGPLPEPARAARQERVSVAPSAPSLGRRVAWALDDLLPKGRPLPFHGPVGPRRDIAFSRLPREVLTAARDGLKTGTRASNTAVFLASVAGALQDLGLTGRFPGLPGVCALVPVDVRTAAQAALLGNHYATVRLPLPTHRDPYRRLTAMEQRIRGARLHQRANAQADVVSSRPQRFTAFGTAAGRYVDSPRYFSLLCSSVPSPPGGFTLGTARLTAAAALPPLGPGHPLAVTMTHHHTGAVLSAVTDPDRRLAEPLAAAVDEQLRYLAG</sequence>
<dbReference type="PANTHER" id="PTHR31650:SF1">
    <property type="entry name" value="WAX ESTER SYNTHASE_DIACYLGLYCEROL ACYLTRANSFERASE 4-RELATED"/>
    <property type="match status" value="1"/>
</dbReference>
<feature type="compositionally biased region" description="Basic and acidic residues" evidence="11">
    <location>
        <begin position="10"/>
        <end position="20"/>
    </location>
</feature>
<evidence type="ECO:0000256" key="1">
    <source>
        <dbReference type="ARBA" id="ARBA00004771"/>
    </source>
</evidence>
<evidence type="ECO:0000256" key="9">
    <source>
        <dbReference type="ARBA" id="ARBA00023315"/>
    </source>
</evidence>
<dbReference type="InterPro" id="IPR004255">
    <property type="entry name" value="O-acyltransferase_WSD1_N"/>
</dbReference>
<keyword evidence="15" id="KW-1185">Reference proteome</keyword>
<evidence type="ECO:0000256" key="6">
    <source>
        <dbReference type="ARBA" id="ARBA00022679"/>
    </source>
</evidence>
<dbReference type="Pfam" id="PF06974">
    <property type="entry name" value="WS_DGAT_C"/>
    <property type="match status" value="1"/>
</dbReference>
<evidence type="ECO:0000259" key="12">
    <source>
        <dbReference type="Pfam" id="PF03007"/>
    </source>
</evidence>
<keyword evidence="6" id="KW-0808">Transferase</keyword>
<dbReference type="Pfam" id="PF03007">
    <property type="entry name" value="WS_DGAT_cat"/>
    <property type="match status" value="1"/>
</dbReference>
<protein>
    <recommendedName>
        <fullName evidence="4">diacylglycerol O-acyltransferase</fullName>
        <ecNumber evidence="4">2.3.1.20</ecNumber>
    </recommendedName>
</protein>
<feature type="domain" description="O-acyltransferase WSD1-like N-terminal" evidence="12">
    <location>
        <begin position="52"/>
        <end position="187"/>
    </location>
</feature>
<evidence type="ECO:0000313" key="14">
    <source>
        <dbReference type="EMBL" id="MCN9243671.1"/>
    </source>
</evidence>
<dbReference type="EMBL" id="JAMWMR010000024">
    <property type="protein sequence ID" value="MCN9243671.1"/>
    <property type="molecule type" value="Genomic_DNA"/>
</dbReference>
<dbReference type="InterPro" id="IPR023213">
    <property type="entry name" value="CAT-like_dom_sf"/>
</dbReference>
<dbReference type="SUPFAM" id="SSF52777">
    <property type="entry name" value="CoA-dependent acyltransferases"/>
    <property type="match status" value="1"/>
</dbReference>
<evidence type="ECO:0000313" key="15">
    <source>
        <dbReference type="Proteomes" id="UP001523219"/>
    </source>
</evidence>
<comment type="catalytic activity">
    <reaction evidence="10">
        <text>an acyl-CoA + a 1,2-diacyl-sn-glycerol = a triacyl-sn-glycerol + CoA</text>
        <dbReference type="Rhea" id="RHEA:10868"/>
        <dbReference type="ChEBI" id="CHEBI:17815"/>
        <dbReference type="ChEBI" id="CHEBI:57287"/>
        <dbReference type="ChEBI" id="CHEBI:58342"/>
        <dbReference type="ChEBI" id="CHEBI:64615"/>
        <dbReference type="EC" id="2.3.1.20"/>
    </reaction>
</comment>
<evidence type="ECO:0000256" key="10">
    <source>
        <dbReference type="ARBA" id="ARBA00048109"/>
    </source>
</evidence>
<dbReference type="EC" id="2.3.1.20" evidence="4"/>
<proteinExistence type="inferred from homology"/>
<comment type="pathway">
    <text evidence="1">Glycerolipid metabolism; triacylglycerol biosynthesis.</text>
</comment>
<dbReference type="PANTHER" id="PTHR31650">
    <property type="entry name" value="O-ACYLTRANSFERASE (WSD1-LIKE) FAMILY PROTEIN"/>
    <property type="match status" value="1"/>
</dbReference>
<dbReference type="InterPro" id="IPR045034">
    <property type="entry name" value="O-acyltransferase_WSD1-like"/>
</dbReference>
<comment type="caution">
    <text evidence="14">The sequence shown here is derived from an EMBL/GenBank/DDBJ whole genome shotgun (WGS) entry which is preliminary data.</text>
</comment>
<evidence type="ECO:0000256" key="8">
    <source>
        <dbReference type="ARBA" id="ARBA00023098"/>
    </source>
</evidence>
<evidence type="ECO:0000256" key="11">
    <source>
        <dbReference type="SAM" id="MobiDB-lite"/>
    </source>
</evidence>
<dbReference type="InterPro" id="IPR009721">
    <property type="entry name" value="O-acyltransferase_WSD1_C"/>
</dbReference>
<feature type="domain" description="O-acyltransferase WSD1 C-terminal" evidence="13">
    <location>
        <begin position="296"/>
        <end position="420"/>
    </location>
</feature>
<dbReference type="Gene3D" id="3.30.559.10">
    <property type="entry name" value="Chloramphenicol acetyltransferase-like domain"/>
    <property type="match status" value="1"/>
</dbReference>